<gene>
    <name evidence="3" type="ORF">Bequi_11170</name>
</gene>
<dbReference type="Pfam" id="PF10609">
    <property type="entry name" value="ParA"/>
    <property type="match status" value="1"/>
</dbReference>
<accession>A0ABT0R1X6</accession>
<sequence length="403" mass="42329">MIDLVLCASGADEVRIAHDVARDPHRRARIVRRCADLPETLAVAAAGIGDVVLIDIGVRGMDREAAAELARTGTAVVGLRPPDAEPAASAAAMGISAIIDSASPLQELLEACESALAPGAEGDSTAWLENPLEPTEQRGTLVALWGPTGSPGRSTLAVNLAAEVAALGSESILVDADTYGPSLTQVLGVLDEAPGLVAASRAASRGTLDAATIQSLLPLVRERLRLLSGIGVASRWAEVRSASLDLVWSRLLERDAVLFADVAAPLEEDEELSYDTAAPQRNAAALSAVRRADLLLAVVAADPVSITRLVRERERIEELRTGELQVVVNRLGAPVPEARVRELILSHLPASAVHVLPDDPATCRRSAWDGTLLLESAPRSPLRTAIRALAAQISAAHRDRIAP</sequence>
<keyword evidence="1" id="KW-0547">Nucleotide-binding</keyword>
<proteinExistence type="predicted"/>
<dbReference type="InterPro" id="IPR033756">
    <property type="entry name" value="YlxH/NBP35"/>
</dbReference>
<dbReference type="InterPro" id="IPR027417">
    <property type="entry name" value="P-loop_NTPase"/>
</dbReference>
<evidence type="ECO:0000313" key="3">
    <source>
        <dbReference type="EMBL" id="MCL6423931.1"/>
    </source>
</evidence>
<protein>
    <submittedName>
        <fullName evidence="3">P-loop NTPase</fullName>
    </submittedName>
</protein>
<keyword evidence="2" id="KW-0067">ATP-binding</keyword>
<keyword evidence="4" id="KW-1185">Reference proteome</keyword>
<reference evidence="3" key="1">
    <citation type="submission" date="2022-02" db="EMBL/GenBank/DDBJ databases">
        <authorList>
            <person name="Lee M."/>
            <person name="Kim S.-J."/>
            <person name="Jung M.-Y."/>
        </authorList>
    </citation>
    <scope>NUCLEOTIDE SEQUENCE</scope>
    <source>
        <strain evidence="3">JHP9</strain>
    </source>
</reference>
<evidence type="ECO:0000256" key="2">
    <source>
        <dbReference type="ARBA" id="ARBA00022840"/>
    </source>
</evidence>
<dbReference type="RefSeq" id="WP_249738011.1">
    <property type="nucleotide sequence ID" value="NZ_JAKNCJ010000006.1"/>
</dbReference>
<dbReference type="EMBL" id="JAKNCJ010000006">
    <property type="protein sequence ID" value="MCL6423931.1"/>
    <property type="molecule type" value="Genomic_DNA"/>
</dbReference>
<dbReference type="SUPFAM" id="SSF52540">
    <property type="entry name" value="P-loop containing nucleoside triphosphate hydrolases"/>
    <property type="match status" value="1"/>
</dbReference>
<name>A0ABT0R1X6_9MICO</name>
<dbReference type="Gene3D" id="3.40.50.300">
    <property type="entry name" value="P-loop containing nucleotide triphosphate hydrolases"/>
    <property type="match status" value="1"/>
</dbReference>
<evidence type="ECO:0000313" key="4">
    <source>
        <dbReference type="Proteomes" id="UP001203761"/>
    </source>
</evidence>
<organism evidence="3 4">
    <name type="scientific">Brachybacterium equifaecis</name>
    <dbReference type="NCBI Taxonomy" id="2910770"/>
    <lineage>
        <taxon>Bacteria</taxon>
        <taxon>Bacillati</taxon>
        <taxon>Actinomycetota</taxon>
        <taxon>Actinomycetes</taxon>
        <taxon>Micrococcales</taxon>
        <taxon>Dermabacteraceae</taxon>
        <taxon>Brachybacterium</taxon>
    </lineage>
</organism>
<comment type="caution">
    <text evidence="3">The sequence shown here is derived from an EMBL/GenBank/DDBJ whole genome shotgun (WGS) entry which is preliminary data.</text>
</comment>
<evidence type="ECO:0000256" key="1">
    <source>
        <dbReference type="ARBA" id="ARBA00022741"/>
    </source>
</evidence>
<dbReference type="Proteomes" id="UP001203761">
    <property type="component" value="Unassembled WGS sequence"/>
</dbReference>